<accession>A0A2P2QI98</accession>
<protein>
    <submittedName>
        <fullName evidence="1">Uncharacterized protein</fullName>
    </submittedName>
</protein>
<name>A0A2P2QI98_RHIMU</name>
<proteinExistence type="predicted"/>
<dbReference type="EMBL" id="GGEC01086153">
    <property type="protein sequence ID" value="MBX66637.1"/>
    <property type="molecule type" value="Transcribed_RNA"/>
</dbReference>
<evidence type="ECO:0000313" key="1">
    <source>
        <dbReference type="EMBL" id="MBX66637.1"/>
    </source>
</evidence>
<sequence>MVDIHFKFSLLHFQAPRMVCWSILRNIM</sequence>
<dbReference type="AlphaFoldDB" id="A0A2P2QI98"/>
<reference evidence="1" key="1">
    <citation type="submission" date="2018-02" db="EMBL/GenBank/DDBJ databases">
        <title>Rhizophora mucronata_Transcriptome.</title>
        <authorList>
            <person name="Meera S.P."/>
            <person name="Sreeshan A."/>
            <person name="Augustine A."/>
        </authorList>
    </citation>
    <scope>NUCLEOTIDE SEQUENCE</scope>
    <source>
        <tissue evidence="1">Leaf</tissue>
    </source>
</reference>
<organism evidence="1">
    <name type="scientific">Rhizophora mucronata</name>
    <name type="common">Asiatic mangrove</name>
    <dbReference type="NCBI Taxonomy" id="61149"/>
    <lineage>
        <taxon>Eukaryota</taxon>
        <taxon>Viridiplantae</taxon>
        <taxon>Streptophyta</taxon>
        <taxon>Embryophyta</taxon>
        <taxon>Tracheophyta</taxon>
        <taxon>Spermatophyta</taxon>
        <taxon>Magnoliopsida</taxon>
        <taxon>eudicotyledons</taxon>
        <taxon>Gunneridae</taxon>
        <taxon>Pentapetalae</taxon>
        <taxon>rosids</taxon>
        <taxon>fabids</taxon>
        <taxon>Malpighiales</taxon>
        <taxon>Rhizophoraceae</taxon>
        <taxon>Rhizophora</taxon>
    </lineage>
</organism>